<dbReference type="Proteomes" id="UP000618952">
    <property type="component" value="Unassembled WGS sequence"/>
</dbReference>
<dbReference type="InterPro" id="IPR024311">
    <property type="entry name" value="Lipocalin-like"/>
</dbReference>
<dbReference type="EMBL" id="JACLHY010000012">
    <property type="protein sequence ID" value="MBC8768840.1"/>
    <property type="molecule type" value="Genomic_DNA"/>
</dbReference>
<evidence type="ECO:0000256" key="1">
    <source>
        <dbReference type="SAM" id="SignalP"/>
    </source>
</evidence>
<accession>A0ABR7QPJ8</accession>
<protein>
    <submittedName>
        <fullName evidence="3">Lipocalin family protein</fullName>
    </submittedName>
</protein>
<keyword evidence="1" id="KW-0732">Signal</keyword>
<sequence length="165" mass="18506">MHLKKVILLLVFTAGLVTSCSVSKAARQDRNVLSGNWVLNNVSYQGSQGKFKSVLFNDADASCFEGSTWFFRNNNSTGSYMLGNGSNCDGAERFIRWSVVDREGMTSQLQFKFIDDKYKDISGGLGYRLDIELLSEQQMRLTSKVTVEGQPLTVVYDFSKNDQNL</sequence>
<reference evidence="3 4" key="1">
    <citation type="submission" date="2020-08" db="EMBL/GenBank/DDBJ databases">
        <title>Arenibacter gaetbuli sp. nov., isolated from a sand dune.</title>
        <authorList>
            <person name="Park S."/>
            <person name="Yoon J.-H."/>
        </authorList>
    </citation>
    <scope>NUCLEOTIDE SEQUENCE [LARGE SCALE GENOMIC DNA]</scope>
    <source>
        <strain evidence="3 4">BSSL-BM3</strain>
    </source>
</reference>
<evidence type="ECO:0000259" key="2">
    <source>
        <dbReference type="Pfam" id="PF13648"/>
    </source>
</evidence>
<organism evidence="3 4">
    <name type="scientific">Arenibacter arenosicollis</name>
    <dbReference type="NCBI Taxonomy" id="2762274"/>
    <lineage>
        <taxon>Bacteria</taxon>
        <taxon>Pseudomonadati</taxon>
        <taxon>Bacteroidota</taxon>
        <taxon>Flavobacteriia</taxon>
        <taxon>Flavobacteriales</taxon>
        <taxon>Flavobacteriaceae</taxon>
        <taxon>Arenibacter</taxon>
    </lineage>
</organism>
<evidence type="ECO:0000313" key="3">
    <source>
        <dbReference type="EMBL" id="MBC8768840.1"/>
    </source>
</evidence>
<dbReference type="Pfam" id="PF13648">
    <property type="entry name" value="Lipocalin_4"/>
    <property type="match status" value="1"/>
</dbReference>
<dbReference type="PROSITE" id="PS51257">
    <property type="entry name" value="PROKAR_LIPOPROTEIN"/>
    <property type="match status" value="1"/>
</dbReference>
<proteinExistence type="predicted"/>
<feature type="domain" description="Lipocalin-like" evidence="2">
    <location>
        <begin position="33"/>
        <end position="122"/>
    </location>
</feature>
<gene>
    <name evidence="3" type="ORF">H4O18_12630</name>
</gene>
<keyword evidence="4" id="KW-1185">Reference proteome</keyword>
<dbReference type="RefSeq" id="WP_187585122.1">
    <property type="nucleotide sequence ID" value="NZ_JACLHY010000012.1"/>
</dbReference>
<name>A0ABR7QPJ8_9FLAO</name>
<feature type="signal peptide" evidence="1">
    <location>
        <begin position="1"/>
        <end position="25"/>
    </location>
</feature>
<evidence type="ECO:0000313" key="4">
    <source>
        <dbReference type="Proteomes" id="UP000618952"/>
    </source>
</evidence>
<comment type="caution">
    <text evidence="3">The sequence shown here is derived from an EMBL/GenBank/DDBJ whole genome shotgun (WGS) entry which is preliminary data.</text>
</comment>
<feature type="chain" id="PRO_5045244883" evidence="1">
    <location>
        <begin position="26"/>
        <end position="165"/>
    </location>
</feature>